<evidence type="ECO:0000313" key="2">
    <source>
        <dbReference type="Proteomes" id="UP001596099"/>
    </source>
</evidence>
<dbReference type="Proteomes" id="UP001596099">
    <property type="component" value="Unassembled WGS sequence"/>
</dbReference>
<evidence type="ECO:0000313" key="1">
    <source>
        <dbReference type="EMBL" id="MFC5971055.1"/>
    </source>
</evidence>
<organism evidence="1 2">
    <name type="scientific">Halomarina salina</name>
    <dbReference type="NCBI Taxonomy" id="1872699"/>
    <lineage>
        <taxon>Archaea</taxon>
        <taxon>Methanobacteriati</taxon>
        <taxon>Methanobacteriota</taxon>
        <taxon>Stenosarchaea group</taxon>
        <taxon>Halobacteria</taxon>
        <taxon>Halobacteriales</taxon>
        <taxon>Natronomonadaceae</taxon>
        <taxon>Halomarina</taxon>
    </lineage>
</organism>
<gene>
    <name evidence="1" type="ORF">ACFPYI_06880</name>
</gene>
<name>A0ABD5RL58_9EURY</name>
<keyword evidence="2" id="KW-1185">Reference proteome</keyword>
<proteinExistence type="predicted"/>
<accession>A0ABD5RL58</accession>
<sequence>MTETFDVLDERTEPIEPFDIEEGVYPSDWKEEDYWCVYAPGASWRPKAPRAPWLHPHNPMKGSQWSKDEAKVDFETAQMYAEQPQFGLEFVLPNRDDYDHNYVLIDFDKARNPETGEVHPTVLEYIERCDSFADISTSGTGIHIYARGDLPDDLRGAAVEAPLQPQLDEFPNAGIEVYEKSRACAMTGLHIVGTPESTQNAQEVLDEICEEYGTFRTPTPSEDREPSRSRAELGDIETTHDIQDVFDAAYHVRPSDIWLKSTVTNDRGGGTFDLDPSFAESESGTRLAQLEDGWIYRQGDVHLTATKLVALEEGLVSIVGEQPTGEAWWKTIEALRERGAHIPKYEKPAGADAHTEFCEPPEYDPLPVDVAEIRREMREEKMDDFLNGDRDVIWTHPPGTGKTTNAMLEALDQELAHSVLFDTHEKIDEMMETIIGEVCFGDHYFHLIGGQQPRERRCRKYKNAKEQCPHHPSRCPLMCPAYEDDEFCSVMGEVGPVQAHILLEPHGDDTCEWKKRLSKADNEDYVLGVKEHQQLKPIQKEFVIYDEAPKVPTGERNPPFNAQEVEKIAAQFELLSNSTPGRLAQYAGAFSEFARQAVDYMLRRDEKPVFPDVDSYDGALGMEPLDNPLTELVKLKQEFNARLIQQMKDGNWDGTPMGFDALMMYAGASGAFSGETARRVVAAEDHLRSCPRCHESASLSGAVGSRGCACGWAEDLTREARAIGTIPDPYDNSDRELIFEYLAATEDLPSKVLVLDATADIDIHRSFFGRTPGVVGDEQYEMDFDVTQLVDGEYPPGVVRGTGPYNAAAPRLQQVIKFDCAKHDRVLLVGHQKAQKLYDIPDNAEFIYYQGSTKAVNREDFDHVVILGSNHPPTDALHRQAYLLSLEVDDLSDGGVEHTTRNGDDVVAPEPSRYIFEDDEGKGRQVRSKYFTGLTGTLFEQKREREIEQAVHRLRPLLHPGKSATIVTNVPTRLPVTELSTIKEYTKQLAHQKLLGHFDEEFTIEQVVEEFDVSERTAREWISKCEDEGDIEQFDGFGGVHHYWYT</sequence>
<evidence type="ECO:0008006" key="3">
    <source>
        <dbReference type="Google" id="ProtNLM"/>
    </source>
</evidence>
<comment type="caution">
    <text evidence="1">The sequence shown here is derived from an EMBL/GenBank/DDBJ whole genome shotgun (WGS) entry which is preliminary data.</text>
</comment>
<protein>
    <recommendedName>
        <fullName evidence="3">DNA primase/polymerase bifunctional N-terminal domain-containing protein</fullName>
    </recommendedName>
</protein>
<dbReference type="EMBL" id="JBHSQH010000001">
    <property type="protein sequence ID" value="MFC5971055.1"/>
    <property type="molecule type" value="Genomic_DNA"/>
</dbReference>
<dbReference type="RefSeq" id="WP_247413969.1">
    <property type="nucleotide sequence ID" value="NZ_JALLGW010000001.1"/>
</dbReference>
<reference evidence="1 2" key="1">
    <citation type="journal article" date="2019" name="Int. J. Syst. Evol. Microbiol.">
        <title>The Global Catalogue of Microorganisms (GCM) 10K type strain sequencing project: providing services to taxonomists for standard genome sequencing and annotation.</title>
        <authorList>
            <consortium name="The Broad Institute Genomics Platform"/>
            <consortium name="The Broad Institute Genome Sequencing Center for Infectious Disease"/>
            <person name="Wu L."/>
            <person name="Ma J."/>
        </authorList>
    </citation>
    <scope>NUCLEOTIDE SEQUENCE [LARGE SCALE GENOMIC DNA]</scope>
    <source>
        <strain evidence="1 2">CGMCC 1.12543</strain>
    </source>
</reference>
<dbReference type="AlphaFoldDB" id="A0ABD5RL58"/>